<protein>
    <recommendedName>
        <fullName evidence="2">DUF8156 domain-containing protein</fullName>
    </recommendedName>
</protein>
<evidence type="ECO:0000313" key="3">
    <source>
        <dbReference type="EMBL" id="MCU4740688.1"/>
    </source>
</evidence>
<name>A0AAP2YXB0_9EURY</name>
<sequence>MGRTNPTYRDALRRLEREWEPMRRGLRREYQDDFDRLFARAREFADAAGYANPPRPERALVLSVLLAHEVELRELRAELEKASDEGALERSGDGFEGRVADTETENDGDEE</sequence>
<feature type="domain" description="DUF8156" evidence="2">
    <location>
        <begin position="1"/>
        <end position="86"/>
    </location>
</feature>
<organism evidence="3 4">
    <name type="scientific">Natronoglomus mannanivorans</name>
    <dbReference type="NCBI Taxonomy" id="2979990"/>
    <lineage>
        <taxon>Archaea</taxon>
        <taxon>Methanobacteriati</taxon>
        <taxon>Methanobacteriota</taxon>
        <taxon>Stenosarchaea group</taxon>
        <taxon>Halobacteria</taxon>
        <taxon>Halobacteriales</taxon>
        <taxon>Natrialbaceae</taxon>
        <taxon>Natronoglomus</taxon>
    </lineage>
</organism>
<feature type="region of interest" description="Disordered" evidence="1">
    <location>
        <begin position="81"/>
        <end position="111"/>
    </location>
</feature>
<accession>A0AAP2YXB0</accession>
<dbReference type="Pfam" id="PF26485">
    <property type="entry name" value="DUF8156"/>
    <property type="match status" value="1"/>
</dbReference>
<comment type="caution">
    <text evidence="3">The sequence shown here is derived from an EMBL/GenBank/DDBJ whole genome shotgun (WGS) entry which is preliminary data.</text>
</comment>
<feature type="compositionally biased region" description="Acidic residues" evidence="1">
    <location>
        <begin position="102"/>
        <end position="111"/>
    </location>
</feature>
<feature type="compositionally biased region" description="Basic and acidic residues" evidence="1">
    <location>
        <begin position="81"/>
        <end position="101"/>
    </location>
</feature>
<evidence type="ECO:0000259" key="2">
    <source>
        <dbReference type="Pfam" id="PF26485"/>
    </source>
</evidence>
<proteinExistence type="predicted"/>
<dbReference type="InterPro" id="IPR058469">
    <property type="entry name" value="DUF8156"/>
</dbReference>
<evidence type="ECO:0000256" key="1">
    <source>
        <dbReference type="SAM" id="MobiDB-lite"/>
    </source>
</evidence>
<dbReference type="EMBL" id="JAOPKA010000002">
    <property type="protein sequence ID" value="MCU4740688.1"/>
    <property type="molecule type" value="Genomic_DNA"/>
</dbReference>
<dbReference type="RefSeq" id="WP_338002530.1">
    <property type="nucleotide sequence ID" value="NZ_JAOPKA010000002.1"/>
</dbReference>
<evidence type="ECO:0000313" key="4">
    <source>
        <dbReference type="Proteomes" id="UP001321018"/>
    </source>
</evidence>
<reference evidence="3" key="1">
    <citation type="submission" date="2022-09" db="EMBL/GenBank/DDBJ databases">
        <title>Enrichment on poylsaccharides allowed isolation of novel metabolic and taxonomic groups of Haloarchaea.</title>
        <authorList>
            <person name="Sorokin D.Y."/>
            <person name="Elcheninov A.G."/>
            <person name="Khizhniak T.V."/>
            <person name="Kolganova T.V."/>
            <person name="Kublanov I.V."/>
        </authorList>
    </citation>
    <scope>NUCLEOTIDE SEQUENCE</scope>
    <source>
        <strain evidence="3">AArc-xg1-1</strain>
    </source>
</reference>
<dbReference type="Proteomes" id="UP001321018">
    <property type="component" value="Unassembled WGS sequence"/>
</dbReference>
<dbReference type="AlphaFoldDB" id="A0AAP2YXB0"/>
<gene>
    <name evidence="3" type="ORF">OB960_04650</name>
</gene>